<dbReference type="SUPFAM" id="SSF55729">
    <property type="entry name" value="Acyl-CoA N-acyltransferases (Nat)"/>
    <property type="match status" value="1"/>
</dbReference>
<dbReference type="Proteomes" id="UP000282574">
    <property type="component" value="Unassembled WGS sequence"/>
</dbReference>
<name>A0AB37UGQ6_9CYAN</name>
<dbReference type="InterPro" id="IPR016181">
    <property type="entry name" value="Acyl_CoA_acyltransferase"/>
</dbReference>
<dbReference type="Gene3D" id="3.40.630.30">
    <property type="match status" value="1"/>
</dbReference>
<dbReference type="InterPro" id="IPR051531">
    <property type="entry name" value="N-acetyltransferase"/>
</dbReference>
<organism evidence="2 3">
    <name type="scientific">Chroococcidiopsis cubana SAG 39.79</name>
    <dbReference type="NCBI Taxonomy" id="388085"/>
    <lineage>
        <taxon>Bacteria</taxon>
        <taxon>Bacillati</taxon>
        <taxon>Cyanobacteriota</taxon>
        <taxon>Cyanophyceae</taxon>
        <taxon>Chroococcidiopsidales</taxon>
        <taxon>Chroococcidiopsidaceae</taxon>
        <taxon>Chroococcidiopsis</taxon>
    </lineage>
</organism>
<sequence length="211" mass="24980">MNKIRDYTNQVCLRGLIESMFPFIEIHTSRLKFRPYAVADLDDLHRIFIDPQVRRYLCDDKIMPREWVATEIENNTKCFEQHGFGQWSIFSKENSELIGFCGFRFFYEKPPELQLIYGLSPQYWGQGLATEAATAMIQYGFTEHKFQQIITNTDVENIASVRVMERIGMRFVQRANKEGLDVLYYAISREEYQFDRSLYSLHIKSDFSHHS</sequence>
<comment type="caution">
    <text evidence="2">The sequence shown here is derived from an EMBL/GenBank/DDBJ whole genome shotgun (WGS) entry which is preliminary data.</text>
</comment>
<proteinExistence type="predicted"/>
<dbReference type="GO" id="GO:0016747">
    <property type="term" value="F:acyltransferase activity, transferring groups other than amino-acyl groups"/>
    <property type="evidence" value="ECO:0007669"/>
    <property type="project" value="InterPro"/>
</dbReference>
<evidence type="ECO:0000313" key="3">
    <source>
        <dbReference type="Proteomes" id="UP000282574"/>
    </source>
</evidence>
<accession>A0AB37UGQ6</accession>
<dbReference type="Pfam" id="PF13302">
    <property type="entry name" value="Acetyltransf_3"/>
    <property type="match status" value="1"/>
</dbReference>
<evidence type="ECO:0000313" key="2">
    <source>
        <dbReference type="EMBL" id="RUT10765.1"/>
    </source>
</evidence>
<reference evidence="2 3" key="1">
    <citation type="journal article" date="2019" name="Genome Biol. Evol.">
        <title>Day and night: Metabolic profiles and evolutionary relationships of six axenic non-marine cyanobacteria.</title>
        <authorList>
            <person name="Will S.E."/>
            <person name="Henke P."/>
            <person name="Boedeker C."/>
            <person name="Huang S."/>
            <person name="Brinkmann H."/>
            <person name="Rohde M."/>
            <person name="Jarek M."/>
            <person name="Friedl T."/>
            <person name="Seufert S."/>
            <person name="Schumacher M."/>
            <person name="Overmann J."/>
            <person name="Neumann-Schaal M."/>
            <person name="Petersen J."/>
        </authorList>
    </citation>
    <scope>NUCLEOTIDE SEQUENCE [LARGE SCALE GENOMIC DNA]</scope>
    <source>
        <strain evidence="2 3">SAG 39.79</strain>
    </source>
</reference>
<evidence type="ECO:0000259" key="1">
    <source>
        <dbReference type="PROSITE" id="PS51186"/>
    </source>
</evidence>
<dbReference type="PANTHER" id="PTHR43792">
    <property type="entry name" value="GNAT FAMILY, PUTATIVE (AFU_ORTHOLOGUE AFUA_3G00765)-RELATED-RELATED"/>
    <property type="match status" value="1"/>
</dbReference>
<dbReference type="CDD" id="cd04301">
    <property type="entry name" value="NAT_SF"/>
    <property type="match status" value="1"/>
</dbReference>
<gene>
    <name evidence="2" type="ORF">DSM107010_38830</name>
</gene>
<dbReference type="RefSeq" id="WP_127023718.1">
    <property type="nucleotide sequence ID" value="NZ_RSCK01000036.1"/>
</dbReference>
<dbReference type="AlphaFoldDB" id="A0AB37UGQ6"/>
<dbReference type="EMBL" id="RSCK01000036">
    <property type="protein sequence ID" value="RUT10765.1"/>
    <property type="molecule type" value="Genomic_DNA"/>
</dbReference>
<feature type="domain" description="N-acetyltransferase" evidence="1">
    <location>
        <begin position="31"/>
        <end position="190"/>
    </location>
</feature>
<dbReference type="InterPro" id="IPR000182">
    <property type="entry name" value="GNAT_dom"/>
</dbReference>
<keyword evidence="3" id="KW-1185">Reference proteome</keyword>
<dbReference type="PANTHER" id="PTHR43792:SF1">
    <property type="entry name" value="N-ACETYLTRANSFERASE DOMAIN-CONTAINING PROTEIN"/>
    <property type="match status" value="1"/>
</dbReference>
<protein>
    <submittedName>
        <fullName evidence="2">N-acetyltransferase</fullName>
    </submittedName>
</protein>
<dbReference type="PROSITE" id="PS51186">
    <property type="entry name" value="GNAT"/>
    <property type="match status" value="1"/>
</dbReference>